<protein>
    <recommendedName>
        <fullName evidence="5">UDP-glucuronosyltransferase</fullName>
        <ecNumber evidence="5">2.4.1.17</ecNumber>
    </recommendedName>
</protein>
<sequence length="260" mass="29688">MGGIHQKPEKELPKDLKSYLDASKNGVIYLSFGTNVVPSMLPQEKIKTIIKVLSELPYNVLWKFDKDVLPGKTDNIKIGKWFPQSDLLRHPNIKLFITQGGLQSTDEAITAGVPLIAIPALGDQWFNAERYEYHKIGIKLDMETLTYNDFKSAIKTILGNDSYRRNIVRLRELIQDQPMKPLERAIWWIEYVLRHGGAKHLRSPAANITWAEYLELELLLILLSGFIICLTLVTILLLYMLKNISRLFVADNVNATKKNA</sequence>
<dbReference type="Pfam" id="PF00201">
    <property type="entry name" value="UDPGT"/>
    <property type="match status" value="1"/>
</dbReference>
<dbReference type="InterPro" id="IPR002213">
    <property type="entry name" value="UDP_glucos_trans"/>
</dbReference>
<evidence type="ECO:0000256" key="4">
    <source>
        <dbReference type="RuleBase" id="RU003718"/>
    </source>
</evidence>
<dbReference type="InterPro" id="IPR035595">
    <property type="entry name" value="UDP_glycos_trans_CS"/>
</dbReference>
<keyword evidence="5" id="KW-0472">Membrane</keyword>
<dbReference type="FunFam" id="3.40.50.2000:FF:000021">
    <property type="entry name" value="UDP-glucuronosyltransferase"/>
    <property type="match status" value="1"/>
</dbReference>
<evidence type="ECO:0000313" key="6">
    <source>
        <dbReference type="EMBL" id="CAB3245086.1"/>
    </source>
</evidence>
<evidence type="ECO:0000256" key="2">
    <source>
        <dbReference type="ARBA" id="ARBA00022676"/>
    </source>
</evidence>
<evidence type="ECO:0000256" key="1">
    <source>
        <dbReference type="ARBA" id="ARBA00009995"/>
    </source>
</evidence>
<dbReference type="PANTHER" id="PTHR48043:SF159">
    <property type="entry name" value="EG:EG0003.4 PROTEIN-RELATED"/>
    <property type="match status" value="1"/>
</dbReference>
<dbReference type="PROSITE" id="PS00375">
    <property type="entry name" value="UDPGT"/>
    <property type="match status" value="1"/>
</dbReference>
<dbReference type="GO" id="GO:0015020">
    <property type="term" value="F:glucuronosyltransferase activity"/>
    <property type="evidence" value="ECO:0007669"/>
    <property type="project" value="UniProtKB-EC"/>
</dbReference>
<keyword evidence="2 4" id="KW-0328">Glycosyltransferase</keyword>
<keyword evidence="3 4" id="KW-0808">Transferase</keyword>
<organism evidence="6 7">
    <name type="scientific">Arctia plantaginis</name>
    <name type="common">Wood tiger moth</name>
    <name type="synonym">Phalaena plantaginis</name>
    <dbReference type="NCBI Taxonomy" id="874455"/>
    <lineage>
        <taxon>Eukaryota</taxon>
        <taxon>Metazoa</taxon>
        <taxon>Ecdysozoa</taxon>
        <taxon>Arthropoda</taxon>
        <taxon>Hexapoda</taxon>
        <taxon>Insecta</taxon>
        <taxon>Pterygota</taxon>
        <taxon>Neoptera</taxon>
        <taxon>Endopterygota</taxon>
        <taxon>Lepidoptera</taxon>
        <taxon>Glossata</taxon>
        <taxon>Ditrysia</taxon>
        <taxon>Noctuoidea</taxon>
        <taxon>Erebidae</taxon>
        <taxon>Arctiinae</taxon>
        <taxon>Arctia</taxon>
    </lineage>
</organism>
<dbReference type="CDD" id="cd03784">
    <property type="entry name" value="GT1_Gtf-like"/>
    <property type="match status" value="1"/>
</dbReference>
<evidence type="ECO:0000313" key="7">
    <source>
        <dbReference type="Proteomes" id="UP000494106"/>
    </source>
</evidence>
<keyword evidence="5" id="KW-1133">Transmembrane helix</keyword>
<accession>A0A8S1AIP7</accession>
<dbReference type="AlphaFoldDB" id="A0A8S1AIP7"/>
<dbReference type="EMBL" id="CADEBC010000523">
    <property type="protein sequence ID" value="CAB3245086.1"/>
    <property type="molecule type" value="Genomic_DNA"/>
</dbReference>
<dbReference type="InterPro" id="IPR050271">
    <property type="entry name" value="UDP-glycosyltransferase"/>
</dbReference>
<comment type="similarity">
    <text evidence="1 4">Belongs to the UDP-glycosyltransferase family.</text>
</comment>
<keyword evidence="7" id="KW-1185">Reference proteome</keyword>
<comment type="subcellular location">
    <subcellularLocation>
        <location evidence="5">Membrane</location>
        <topology evidence="5">Single-pass membrane protein</topology>
    </subcellularLocation>
</comment>
<gene>
    <name evidence="6" type="ORF">APLA_LOCUS10295</name>
</gene>
<dbReference type="GO" id="GO:0016020">
    <property type="term" value="C:membrane"/>
    <property type="evidence" value="ECO:0007669"/>
    <property type="project" value="UniProtKB-SubCell"/>
</dbReference>
<dbReference type="EC" id="2.4.1.17" evidence="5"/>
<evidence type="ECO:0000256" key="5">
    <source>
        <dbReference type="RuleBase" id="RU362059"/>
    </source>
</evidence>
<proteinExistence type="inferred from homology"/>
<dbReference type="OrthoDB" id="5835829at2759"/>
<dbReference type="Proteomes" id="UP000494106">
    <property type="component" value="Unassembled WGS sequence"/>
</dbReference>
<name>A0A8S1AIP7_ARCPL</name>
<comment type="caution">
    <text evidence="6">The sequence shown here is derived from an EMBL/GenBank/DDBJ whole genome shotgun (WGS) entry which is preliminary data.</text>
</comment>
<dbReference type="PANTHER" id="PTHR48043">
    <property type="entry name" value="EG:EG0003.4 PROTEIN-RELATED"/>
    <property type="match status" value="1"/>
</dbReference>
<evidence type="ECO:0000256" key="3">
    <source>
        <dbReference type="ARBA" id="ARBA00022679"/>
    </source>
</evidence>
<dbReference type="Gene3D" id="3.40.50.2000">
    <property type="entry name" value="Glycogen Phosphorylase B"/>
    <property type="match status" value="1"/>
</dbReference>
<comment type="catalytic activity">
    <reaction evidence="5">
        <text>glucuronate acceptor + UDP-alpha-D-glucuronate = acceptor beta-D-glucuronoside + UDP + H(+)</text>
        <dbReference type="Rhea" id="RHEA:21032"/>
        <dbReference type="ChEBI" id="CHEBI:15378"/>
        <dbReference type="ChEBI" id="CHEBI:58052"/>
        <dbReference type="ChEBI" id="CHEBI:58223"/>
        <dbReference type="ChEBI" id="CHEBI:132367"/>
        <dbReference type="ChEBI" id="CHEBI:132368"/>
        <dbReference type="EC" id="2.4.1.17"/>
    </reaction>
</comment>
<dbReference type="SUPFAM" id="SSF53756">
    <property type="entry name" value="UDP-Glycosyltransferase/glycogen phosphorylase"/>
    <property type="match status" value="1"/>
</dbReference>
<keyword evidence="5" id="KW-0812">Transmembrane</keyword>
<reference evidence="6 7" key="1">
    <citation type="submission" date="2020-04" db="EMBL/GenBank/DDBJ databases">
        <authorList>
            <person name="Wallbank WR R."/>
            <person name="Pardo Diaz C."/>
            <person name="Kozak K."/>
            <person name="Martin S."/>
            <person name="Jiggins C."/>
            <person name="Moest M."/>
            <person name="Warren A I."/>
            <person name="Byers J.R.P. K."/>
            <person name="Montejo-Kovacevich G."/>
            <person name="Yen C E."/>
        </authorList>
    </citation>
    <scope>NUCLEOTIDE SEQUENCE [LARGE SCALE GENOMIC DNA]</scope>
</reference>
<feature type="transmembrane region" description="Helical" evidence="5">
    <location>
        <begin position="218"/>
        <end position="241"/>
    </location>
</feature>